<dbReference type="EMBL" id="BAABJP010000068">
    <property type="protein sequence ID" value="GAA5176479.1"/>
    <property type="molecule type" value="Genomic_DNA"/>
</dbReference>
<name>A0ABP9RFN0_9PSEU</name>
<accession>A0ABP9RFN0</accession>
<reference evidence="2" key="1">
    <citation type="journal article" date="2019" name="Int. J. Syst. Evol. Microbiol.">
        <title>The Global Catalogue of Microorganisms (GCM) 10K type strain sequencing project: providing services to taxonomists for standard genome sequencing and annotation.</title>
        <authorList>
            <consortium name="The Broad Institute Genomics Platform"/>
            <consortium name="The Broad Institute Genome Sequencing Center for Infectious Disease"/>
            <person name="Wu L."/>
            <person name="Ma J."/>
        </authorList>
    </citation>
    <scope>NUCLEOTIDE SEQUENCE [LARGE SCALE GENOMIC DNA]</scope>
    <source>
        <strain evidence="2">JCM 18303</strain>
    </source>
</reference>
<evidence type="ECO:0000313" key="2">
    <source>
        <dbReference type="Proteomes" id="UP001428817"/>
    </source>
</evidence>
<sequence>MRDARADVCQRAWTACPDCADQRGCRACASGRSCESHWRFLLAAEGRRLFLQCRACLHRWWHDTEFGAGDRPYAVDRVAEFQ</sequence>
<keyword evidence="2" id="KW-1185">Reference proteome</keyword>
<gene>
    <name evidence="1" type="ORF">GCM10023321_84990</name>
</gene>
<evidence type="ECO:0000313" key="1">
    <source>
        <dbReference type="EMBL" id="GAA5176479.1"/>
    </source>
</evidence>
<comment type="caution">
    <text evidence="1">The sequence shown here is derived from an EMBL/GenBank/DDBJ whole genome shotgun (WGS) entry which is preliminary data.</text>
</comment>
<organism evidence="1 2">
    <name type="scientific">Pseudonocardia eucalypti</name>
    <dbReference type="NCBI Taxonomy" id="648755"/>
    <lineage>
        <taxon>Bacteria</taxon>
        <taxon>Bacillati</taxon>
        <taxon>Actinomycetota</taxon>
        <taxon>Actinomycetes</taxon>
        <taxon>Pseudonocardiales</taxon>
        <taxon>Pseudonocardiaceae</taxon>
        <taxon>Pseudonocardia</taxon>
    </lineage>
</organism>
<proteinExistence type="predicted"/>
<protein>
    <submittedName>
        <fullName evidence="1">Uncharacterized protein</fullName>
    </submittedName>
</protein>
<dbReference type="Proteomes" id="UP001428817">
    <property type="component" value="Unassembled WGS sequence"/>
</dbReference>
<dbReference type="RefSeq" id="WP_185065800.1">
    <property type="nucleotide sequence ID" value="NZ_BAABJP010000068.1"/>
</dbReference>